<name>A0A834WJT3_9FABA</name>
<accession>A0A834WJT3</accession>
<organism evidence="1 2">
    <name type="scientific">Senna tora</name>
    <dbReference type="NCBI Taxonomy" id="362788"/>
    <lineage>
        <taxon>Eukaryota</taxon>
        <taxon>Viridiplantae</taxon>
        <taxon>Streptophyta</taxon>
        <taxon>Embryophyta</taxon>
        <taxon>Tracheophyta</taxon>
        <taxon>Spermatophyta</taxon>
        <taxon>Magnoliopsida</taxon>
        <taxon>eudicotyledons</taxon>
        <taxon>Gunneridae</taxon>
        <taxon>Pentapetalae</taxon>
        <taxon>rosids</taxon>
        <taxon>fabids</taxon>
        <taxon>Fabales</taxon>
        <taxon>Fabaceae</taxon>
        <taxon>Caesalpinioideae</taxon>
        <taxon>Cassia clade</taxon>
        <taxon>Senna</taxon>
    </lineage>
</organism>
<gene>
    <name evidence="1" type="ORF">G2W53_024924</name>
</gene>
<dbReference type="Proteomes" id="UP000634136">
    <property type="component" value="Unassembled WGS sequence"/>
</dbReference>
<proteinExistence type="predicted"/>
<evidence type="ECO:0000313" key="1">
    <source>
        <dbReference type="EMBL" id="KAF7819469.1"/>
    </source>
</evidence>
<evidence type="ECO:0000313" key="2">
    <source>
        <dbReference type="Proteomes" id="UP000634136"/>
    </source>
</evidence>
<dbReference type="EMBL" id="JAAIUW010000008">
    <property type="protein sequence ID" value="KAF7819469.1"/>
    <property type="molecule type" value="Genomic_DNA"/>
</dbReference>
<dbReference type="AlphaFoldDB" id="A0A834WJT3"/>
<reference evidence="1" key="1">
    <citation type="submission" date="2020-09" db="EMBL/GenBank/DDBJ databases">
        <title>Genome-Enabled Discovery of Anthraquinone Biosynthesis in Senna tora.</title>
        <authorList>
            <person name="Kang S.-H."/>
            <person name="Pandey R.P."/>
            <person name="Lee C.-M."/>
            <person name="Sim J.-S."/>
            <person name="Jeong J.-T."/>
            <person name="Choi B.-S."/>
            <person name="Jung M."/>
            <person name="Ginzburg D."/>
            <person name="Zhao K."/>
            <person name="Won S.Y."/>
            <person name="Oh T.-J."/>
            <person name="Yu Y."/>
            <person name="Kim N.-H."/>
            <person name="Lee O.R."/>
            <person name="Lee T.-H."/>
            <person name="Bashyal P."/>
            <person name="Kim T.-S."/>
            <person name="Lee W.-H."/>
            <person name="Kawkins C."/>
            <person name="Kim C.-K."/>
            <person name="Kim J.S."/>
            <person name="Ahn B.O."/>
            <person name="Rhee S.Y."/>
            <person name="Sohng J.K."/>
        </authorList>
    </citation>
    <scope>NUCLEOTIDE SEQUENCE</scope>
    <source>
        <tissue evidence="1">Leaf</tissue>
    </source>
</reference>
<protein>
    <submittedName>
        <fullName evidence="1">Uncharacterized protein</fullName>
    </submittedName>
</protein>
<comment type="caution">
    <text evidence="1">The sequence shown here is derived from an EMBL/GenBank/DDBJ whole genome shotgun (WGS) entry which is preliminary data.</text>
</comment>
<sequence length="82" mass="8979">MARLALPKGQGKKVNDMCVRRAWGVSVGVVEPRRMTCRRLKLKSEELSLSTVFLSHKLKKMPLALVAATGGPLACWVMNGTV</sequence>
<keyword evidence="2" id="KW-1185">Reference proteome</keyword>